<dbReference type="Gramene" id="OE9A105198T1">
    <property type="protein sequence ID" value="OE9A105198C1"/>
    <property type="gene ID" value="OE9A105198"/>
</dbReference>
<dbReference type="EMBL" id="CACTIH010007575">
    <property type="protein sequence ID" value="CAA3015850.1"/>
    <property type="molecule type" value="Genomic_DNA"/>
</dbReference>
<organism evidence="1 2">
    <name type="scientific">Olea europaea subsp. europaea</name>
    <dbReference type="NCBI Taxonomy" id="158383"/>
    <lineage>
        <taxon>Eukaryota</taxon>
        <taxon>Viridiplantae</taxon>
        <taxon>Streptophyta</taxon>
        <taxon>Embryophyta</taxon>
        <taxon>Tracheophyta</taxon>
        <taxon>Spermatophyta</taxon>
        <taxon>Magnoliopsida</taxon>
        <taxon>eudicotyledons</taxon>
        <taxon>Gunneridae</taxon>
        <taxon>Pentapetalae</taxon>
        <taxon>asterids</taxon>
        <taxon>lamiids</taxon>
        <taxon>Lamiales</taxon>
        <taxon>Oleaceae</taxon>
        <taxon>Oleeae</taxon>
        <taxon>Olea</taxon>
    </lineage>
</organism>
<keyword evidence="2" id="KW-1185">Reference proteome</keyword>
<reference evidence="1 2" key="1">
    <citation type="submission" date="2019-12" db="EMBL/GenBank/DDBJ databases">
        <authorList>
            <person name="Alioto T."/>
            <person name="Alioto T."/>
            <person name="Gomez Garrido J."/>
        </authorList>
    </citation>
    <scope>NUCLEOTIDE SEQUENCE [LARGE SCALE GENOMIC DNA]</scope>
</reference>
<name>A0A8S0UDY4_OLEEU</name>
<sequence length="75" mass="8761">MCPVVQGCPALPFRDNMHVWYITMDNAAQMEKIYLFCLVGKMYATLCRIQKGVEFLGEQESKYVWDTLLLLFVYS</sequence>
<protein>
    <submittedName>
        <fullName evidence="1">Uncharacterized protein</fullName>
    </submittedName>
</protein>
<dbReference type="AlphaFoldDB" id="A0A8S0UDY4"/>
<evidence type="ECO:0000313" key="2">
    <source>
        <dbReference type="Proteomes" id="UP000594638"/>
    </source>
</evidence>
<proteinExistence type="predicted"/>
<accession>A0A8S0UDY4</accession>
<comment type="caution">
    <text evidence="1">The sequence shown here is derived from an EMBL/GenBank/DDBJ whole genome shotgun (WGS) entry which is preliminary data.</text>
</comment>
<gene>
    <name evidence="1" type="ORF">OLEA9_A105198</name>
</gene>
<dbReference type="Proteomes" id="UP000594638">
    <property type="component" value="Unassembled WGS sequence"/>
</dbReference>
<evidence type="ECO:0000313" key="1">
    <source>
        <dbReference type="EMBL" id="CAA3015850.1"/>
    </source>
</evidence>